<sequence>MTNQNQTEFQNWIEKEKAALQLITTVGQLSFERSIELMLFRRPLFDIGSSEALAIHQYARDITEKDISVYETLELAKAIKTSNLAPSRIDLGILTLKWIEQHQRYTSIHDFITKELAKHIGSNKAKLTPKDVILFGFGRIGRVLAREIISQTGKGEQLRLRAIVVRGLQDGDLQKRADLFKYDSIYKDFKGTVSINREKKALIINGQFIQLITGTESETIDYTQYGIDNALLIDNTGAFRDREGLGKHLRAKGVSKVLLTAPGKDDIPNIVAGINEHQIDFKKESVFSCASCTTNAVAPVLLMINKHFMIKKAHIETIHAYTNDQNLLDNFHKKERRGRAAASNLVITETGSAKAISKVIPTLNGKLTGNAVRVPVPSGSLAILHLQLSKSVVKETIESILKTEALFGPLSEQVDYSISREQVSSDVIGNNHTCVIDGPATIVSDDGKTLVIYVWYDNEYGYCRQVIRLAKKIAEVVRLTYY</sequence>
<feature type="domain" description="Glyceraldehyde 3-phosphate dehydrogenase NAD(P) binding" evidence="3">
    <location>
        <begin position="130"/>
        <end position="292"/>
    </location>
</feature>
<dbReference type="InterPro" id="IPR020831">
    <property type="entry name" value="GlycerAld/Erythrose_P_DH"/>
</dbReference>
<dbReference type="GO" id="GO:0004365">
    <property type="term" value="F:glyceraldehyde-3-phosphate dehydrogenase (NAD+) (phosphorylating) activity"/>
    <property type="evidence" value="ECO:0007669"/>
    <property type="project" value="UniProtKB-EC"/>
</dbReference>
<evidence type="ECO:0000256" key="2">
    <source>
        <dbReference type="RuleBase" id="RU000397"/>
    </source>
</evidence>
<dbReference type="EC" id="1.2.1.12" evidence="4"/>
<evidence type="ECO:0000313" key="5">
    <source>
        <dbReference type="Proteomes" id="UP001589774"/>
    </source>
</evidence>
<dbReference type="SUPFAM" id="SSF51735">
    <property type="entry name" value="NAD(P)-binding Rossmann-fold domains"/>
    <property type="match status" value="1"/>
</dbReference>
<evidence type="ECO:0000313" key="4">
    <source>
        <dbReference type="EMBL" id="MFC0319075.1"/>
    </source>
</evidence>
<gene>
    <name evidence="4" type="ORF">ACFFI0_12195</name>
</gene>
<dbReference type="NCBIfam" id="NF006139">
    <property type="entry name" value="PRK08289.1"/>
    <property type="match status" value="1"/>
</dbReference>
<dbReference type="InterPro" id="IPR036291">
    <property type="entry name" value="NAD(P)-bd_dom_sf"/>
</dbReference>
<dbReference type="Pfam" id="PF00044">
    <property type="entry name" value="Gp_dh_N"/>
    <property type="match status" value="1"/>
</dbReference>
<dbReference type="InterPro" id="IPR020828">
    <property type="entry name" value="GlycerAld_3-P_DH_NAD(P)-bd"/>
</dbReference>
<evidence type="ECO:0000256" key="1">
    <source>
        <dbReference type="ARBA" id="ARBA00023002"/>
    </source>
</evidence>
<dbReference type="PANTHER" id="PTHR43454">
    <property type="entry name" value="GLYCERALDEHYDE-3-PHOSPHATE DEHYDROGENASE"/>
    <property type="match status" value="1"/>
</dbReference>
<proteinExistence type="inferred from homology"/>
<comment type="similarity">
    <text evidence="2">Belongs to the glyceraldehyde-3-phosphate dehydrogenase family.</text>
</comment>
<reference evidence="4 5" key="1">
    <citation type="submission" date="2024-09" db="EMBL/GenBank/DDBJ databases">
        <authorList>
            <person name="Sun Q."/>
            <person name="Mori K."/>
        </authorList>
    </citation>
    <scope>NUCLEOTIDE SEQUENCE [LARGE SCALE GENOMIC DNA]</scope>
    <source>
        <strain evidence="4 5">CCM 7765</strain>
    </source>
</reference>
<dbReference type="Gene3D" id="3.30.360.10">
    <property type="entry name" value="Dihydrodipicolinate Reductase, domain 2"/>
    <property type="match status" value="1"/>
</dbReference>
<dbReference type="InterPro" id="IPR020829">
    <property type="entry name" value="GlycerAld_3-P_DH_cat"/>
</dbReference>
<organism evidence="4 5">
    <name type="scientific">Olivibacter oleidegradans</name>
    <dbReference type="NCBI Taxonomy" id="760123"/>
    <lineage>
        <taxon>Bacteria</taxon>
        <taxon>Pseudomonadati</taxon>
        <taxon>Bacteroidota</taxon>
        <taxon>Sphingobacteriia</taxon>
        <taxon>Sphingobacteriales</taxon>
        <taxon>Sphingobacteriaceae</taxon>
        <taxon>Olivibacter</taxon>
    </lineage>
</organism>
<evidence type="ECO:0000259" key="3">
    <source>
        <dbReference type="SMART" id="SM00846"/>
    </source>
</evidence>
<dbReference type="PRINTS" id="PR00078">
    <property type="entry name" value="G3PDHDRGNASE"/>
</dbReference>
<accession>A0ABV6HLS0</accession>
<dbReference type="SUPFAM" id="SSF55347">
    <property type="entry name" value="Glyceraldehyde-3-phosphate dehydrogenase-like, C-terminal domain"/>
    <property type="match status" value="1"/>
</dbReference>
<dbReference type="Proteomes" id="UP001589774">
    <property type="component" value="Unassembled WGS sequence"/>
</dbReference>
<dbReference type="SMART" id="SM00846">
    <property type="entry name" value="Gp_dh_N"/>
    <property type="match status" value="1"/>
</dbReference>
<comment type="caution">
    <text evidence="4">The sequence shown here is derived from an EMBL/GenBank/DDBJ whole genome shotgun (WGS) entry which is preliminary data.</text>
</comment>
<dbReference type="CDD" id="cd18126">
    <property type="entry name" value="GAPDH_I_C"/>
    <property type="match status" value="1"/>
</dbReference>
<keyword evidence="1 4" id="KW-0560">Oxidoreductase</keyword>
<keyword evidence="5" id="KW-1185">Reference proteome</keyword>
<dbReference type="Gene3D" id="3.40.50.720">
    <property type="entry name" value="NAD(P)-binding Rossmann-like Domain"/>
    <property type="match status" value="1"/>
</dbReference>
<dbReference type="Pfam" id="PF02800">
    <property type="entry name" value="Gp_dh_C"/>
    <property type="match status" value="1"/>
</dbReference>
<dbReference type="CDD" id="cd05214">
    <property type="entry name" value="GAPDH_I_N"/>
    <property type="match status" value="1"/>
</dbReference>
<dbReference type="EMBL" id="JBHLWO010000002">
    <property type="protein sequence ID" value="MFC0319075.1"/>
    <property type="molecule type" value="Genomic_DNA"/>
</dbReference>
<dbReference type="RefSeq" id="WP_130857851.1">
    <property type="nucleotide sequence ID" value="NZ_JBHLWO010000002.1"/>
</dbReference>
<dbReference type="PANTHER" id="PTHR43454:SF1">
    <property type="entry name" value="GLYCERALDEHYDE 3-PHOSPHATE DEHYDROGENASE NAD(P) BINDING DOMAIN-CONTAINING PROTEIN"/>
    <property type="match status" value="1"/>
</dbReference>
<protein>
    <submittedName>
        <fullName evidence="4">Glyceraldehyde-3-phosphate dehydrogenase</fullName>
        <ecNumber evidence="4">1.2.1.12</ecNumber>
    </submittedName>
</protein>
<name>A0ABV6HLS0_9SPHI</name>